<dbReference type="Proteomes" id="UP000184172">
    <property type="component" value="Unassembled WGS sequence"/>
</dbReference>
<evidence type="ECO:0000313" key="2">
    <source>
        <dbReference type="EMBL" id="SHI61370.1"/>
    </source>
</evidence>
<reference evidence="3" key="1">
    <citation type="submission" date="2016-11" db="EMBL/GenBank/DDBJ databases">
        <authorList>
            <person name="Varghese N."/>
            <person name="Submissions S."/>
        </authorList>
    </citation>
    <scope>NUCLEOTIDE SEQUENCE [LARGE SCALE GENOMIC DNA]</scope>
    <source>
        <strain evidence="3">DSM 26349</strain>
    </source>
</reference>
<dbReference type="STRING" id="797419.SAMN05216556_1056"/>
<name>A0A1M6CK22_9FLAO</name>
<dbReference type="Pfam" id="PF04536">
    <property type="entry name" value="TPM_phosphatase"/>
    <property type="match status" value="1"/>
</dbReference>
<evidence type="ECO:0000259" key="1">
    <source>
        <dbReference type="Pfam" id="PF04536"/>
    </source>
</evidence>
<dbReference type="PANTHER" id="PTHR30373">
    <property type="entry name" value="UPF0603 PROTEIN YGCG"/>
    <property type="match status" value="1"/>
</dbReference>
<dbReference type="InterPro" id="IPR007621">
    <property type="entry name" value="TPM_dom"/>
</dbReference>
<proteinExistence type="predicted"/>
<dbReference type="EMBL" id="FQYV01000004">
    <property type="protein sequence ID" value="SHI61370.1"/>
    <property type="molecule type" value="Genomic_DNA"/>
</dbReference>
<evidence type="ECO:0000313" key="3">
    <source>
        <dbReference type="Proteomes" id="UP000184172"/>
    </source>
</evidence>
<feature type="domain" description="TPM" evidence="1">
    <location>
        <begin position="5"/>
        <end position="130"/>
    </location>
</feature>
<accession>A0A1M6CK22</accession>
<dbReference type="OrthoDB" id="9786161at2"/>
<sequence length="154" mass="17255">MPKVEDFLSSEDQAAVIGAIRISEKNTSGEIRVHLESHSNPPNTKINEQKDAIDRAEEVFNMLDMQNTKESNGVLIYVAVEDRTLVIMGDKGINDKVGQDFWESTKDIMINHFKNGEIKLGLVNGILKAGEQLKKHFPHQKDDKNELPDDISVG</sequence>
<gene>
    <name evidence="2" type="ORF">SAMN04487908_1046</name>
</gene>
<dbReference type="AlphaFoldDB" id="A0A1M6CK22"/>
<dbReference type="Gene3D" id="3.10.310.50">
    <property type="match status" value="1"/>
</dbReference>
<keyword evidence="3" id="KW-1185">Reference proteome</keyword>
<dbReference type="RefSeq" id="WP_073215137.1">
    <property type="nucleotide sequence ID" value="NZ_FNNS01000005.1"/>
</dbReference>
<dbReference type="PANTHER" id="PTHR30373:SF8">
    <property type="entry name" value="BLL7265 PROTEIN"/>
    <property type="match status" value="1"/>
</dbReference>
<protein>
    <submittedName>
        <fullName evidence="2">TLP18.3, Psb32 and MOLO-1 founding protein of phosphatase</fullName>
    </submittedName>
</protein>
<organism evidence="2 3">
    <name type="scientific">Aequorivita viscosa</name>
    <dbReference type="NCBI Taxonomy" id="797419"/>
    <lineage>
        <taxon>Bacteria</taxon>
        <taxon>Pseudomonadati</taxon>
        <taxon>Bacteroidota</taxon>
        <taxon>Flavobacteriia</taxon>
        <taxon>Flavobacteriales</taxon>
        <taxon>Flavobacteriaceae</taxon>
        <taxon>Aequorivita</taxon>
    </lineage>
</organism>